<dbReference type="PANTHER" id="PTHR22916:SF3">
    <property type="entry name" value="UDP-GLCNAC:BETAGAL BETA-1,3-N-ACETYLGLUCOSAMINYLTRANSFERASE-LIKE PROTEIN 1"/>
    <property type="match status" value="1"/>
</dbReference>
<accession>A0ABP7Q328</accession>
<dbReference type="CDD" id="cd06433">
    <property type="entry name" value="GT_2_WfgS_like"/>
    <property type="match status" value="1"/>
</dbReference>
<keyword evidence="3" id="KW-1185">Reference proteome</keyword>
<reference evidence="3" key="1">
    <citation type="journal article" date="2019" name="Int. J. Syst. Evol. Microbiol.">
        <title>The Global Catalogue of Microorganisms (GCM) 10K type strain sequencing project: providing services to taxonomists for standard genome sequencing and annotation.</title>
        <authorList>
            <consortium name="The Broad Institute Genomics Platform"/>
            <consortium name="The Broad Institute Genome Sequencing Center for Infectious Disease"/>
            <person name="Wu L."/>
            <person name="Ma J."/>
        </authorList>
    </citation>
    <scope>NUCLEOTIDE SEQUENCE [LARGE SCALE GENOMIC DNA]</scope>
    <source>
        <strain evidence="3">JCM 16601</strain>
    </source>
</reference>
<comment type="caution">
    <text evidence="2">The sequence shown here is derived from an EMBL/GenBank/DDBJ whole genome shotgun (WGS) entry which is preliminary data.</text>
</comment>
<dbReference type="PANTHER" id="PTHR22916">
    <property type="entry name" value="GLYCOSYLTRANSFERASE"/>
    <property type="match status" value="1"/>
</dbReference>
<dbReference type="EMBL" id="BAAAZC010000019">
    <property type="protein sequence ID" value="GAA3975381.1"/>
    <property type="molecule type" value="Genomic_DNA"/>
</dbReference>
<dbReference type="SUPFAM" id="SSF53448">
    <property type="entry name" value="Nucleotide-diphospho-sugar transferases"/>
    <property type="match status" value="1"/>
</dbReference>
<dbReference type="RefSeq" id="WP_259087616.1">
    <property type="nucleotide sequence ID" value="NZ_BAAAZC010000019.1"/>
</dbReference>
<organism evidence="2 3">
    <name type="scientific">Mucilaginibacter dorajii</name>
    <dbReference type="NCBI Taxonomy" id="692994"/>
    <lineage>
        <taxon>Bacteria</taxon>
        <taxon>Pseudomonadati</taxon>
        <taxon>Bacteroidota</taxon>
        <taxon>Sphingobacteriia</taxon>
        <taxon>Sphingobacteriales</taxon>
        <taxon>Sphingobacteriaceae</taxon>
        <taxon>Mucilaginibacter</taxon>
    </lineage>
</organism>
<dbReference type="Pfam" id="PF00535">
    <property type="entry name" value="Glycos_transf_2"/>
    <property type="match status" value="1"/>
</dbReference>
<sequence length="290" mass="33125">MAAGSFISIIIPTFNSARTLNACLQSITEQDYDNFEVWIIDALSTDETLALIKSYVAKFPFVNFISEADKGIYDAMNKGIDLCNGNWLYFLGSDDTFHNNKVLSAIALKIMETKADVVYGNVIMRGKNKWNLDNVIFDGEYNLEKFIDRNICHQAIFYKKSVVEKIGYYNLKYVTNADFDYNLRCYARFTFTFIDLVIANFFVGGQSSNVEDYVFKADRGALLMKYFGRRIFNKSFIGTRLYLQQAAFSKASPLNILERTYCLAAYLKQKAYAVLTNSDTRKPAKNLSVD</sequence>
<gene>
    <name evidence="2" type="ORF">GCM10022210_27300</name>
</gene>
<dbReference type="InterPro" id="IPR001173">
    <property type="entry name" value="Glyco_trans_2-like"/>
</dbReference>
<feature type="domain" description="Glycosyltransferase 2-like" evidence="1">
    <location>
        <begin position="8"/>
        <end position="165"/>
    </location>
</feature>
<protein>
    <recommendedName>
        <fullName evidence="1">Glycosyltransferase 2-like domain-containing protein</fullName>
    </recommendedName>
</protein>
<evidence type="ECO:0000259" key="1">
    <source>
        <dbReference type="Pfam" id="PF00535"/>
    </source>
</evidence>
<name>A0ABP7Q328_9SPHI</name>
<evidence type="ECO:0000313" key="2">
    <source>
        <dbReference type="EMBL" id="GAA3975381.1"/>
    </source>
</evidence>
<dbReference type="Proteomes" id="UP001500742">
    <property type="component" value="Unassembled WGS sequence"/>
</dbReference>
<proteinExistence type="predicted"/>
<evidence type="ECO:0000313" key="3">
    <source>
        <dbReference type="Proteomes" id="UP001500742"/>
    </source>
</evidence>
<dbReference type="Gene3D" id="3.90.550.10">
    <property type="entry name" value="Spore Coat Polysaccharide Biosynthesis Protein SpsA, Chain A"/>
    <property type="match status" value="1"/>
</dbReference>
<dbReference type="InterPro" id="IPR029044">
    <property type="entry name" value="Nucleotide-diphossugar_trans"/>
</dbReference>